<dbReference type="Pfam" id="PF02735">
    <property type="entry name" value="Ku"/>
    <property type="match status" value="1"/>
</dbReference>
<evidence type="ECO:0000256" key="11">
    <source>
        <dbReference type="ARBA" id="ARBA00023125"/>
    </source>
</evidence>
<dbReference type="EMBL" id="BTFZ01000011">
    <property type="protein sequence ID" value="GMM36864.1"/>
    <property type="molecule type" value="Genomic_DNA"/>
</dbReference>
<comment type="caution">
    <text evidence="16">The sequence shown here is derived from an EMBL/GenBank/DDBJ whole genome shotgun (WGS) entry which is preliminary data.</text>
</comment>
<dbReference type="GO" id="GO:0003678">
    <property type="term" value="F:DNA helicase activity"/>
    <property type="evidence" value="ECO:0007669"/>
    <property type="project" value="UniProtKB-EC"/>
</dbReference>
<dbReference type="GO" id="GO:0042162">
    <property type="term" value="F:telomeric DNA binding"/>
    <property type="evidence" value="ECO:0007669"/>
    <property type="project" value="TreeGrafter"/>
</dbReference>
<dbReference type="SUPFAM" id="SSF53300">
    <property type="entry name" value="vWA-like"/>
    <property type="match status" value="1"/>
</dbReference>
<dbReference type="RefSeq" id="XP_064853860.1">
    <property type="nucleotide sequence ID" value="XM_064997788.1"/>
</dbReference>
<dbReference type="Gene3D" id="3.40.50.410">
    <property type="entry name" value="von Willebrand factor, type A domain"/>
    <property type="match status" value="1"/>
</dbReference>
<keyword evidence="4" id="KW-0158">Chromosome</keyword>
<dbReference type="GO" id="GO:0006310">
    <property type="term" value="P:DNA recombination"/>
    <property type="evidence" value="ECO:0007669"/>
    <property type="project" value="UniProtKB-KW"/>
</dbReference>
<evidence type="ECO:0000256" key="10">
    <source>
        <dbReference type="ARBA" id="ARBA00022895"/>
    </source>
</evidence>
<evidence type="ECO:0000256" key="5">
    <source>
        <dbReference type="ARBA" id="ARBA00022741"/>
    </source>
</evidence>
<dbReference type="GO" id="GO:0000723">
    <property type="term" value="P:telomere maintenance"/>
    <property type="evidence" value="ECO:0007669"/>
    <property type="project" value="TreeGrafter"/>
</dbReference>
<sequence length="743" mass="84375">MSSDNISIRNNKSKAMSGKQITSYIIDLAPSMGHQMPSTQEFPGMTGLEVALESVQNQFISKLLKGRKTDYVQAYCSCFDPASNDTIDEVEELDGSSPLQGTAKIVELRSPPKSSDLRRLAKLRAESVSDHKVKGRLWIGILKSLNDIQQFVGKKKFPGKSVVVFTDLNDFRDATMFDLSIEMFAKFQASIADTLEKKQIFLHVCDVGHEDSETRQTLIEGWQSFAEESPEFVKFYSPKQLFQSLSTPVPKTVSPIRTFAGQLRFFNDPIAVLQRSRGEGKEDDDDGDENLSSDSTEMALEVEGFPCIKNDSPIAKAKLAKTVLDEDNISSDQFSKYKIKRFTEYFLFEKRGAEDIAKIKAEKKRRKQLEKSDSQPEPIEVDDEYDLDLYEKKAVDANDLQNSYRYMTSFVPVSSRLEKIRQYQTAPGLDFMGIVDVKSLPRWYLTTESVFLFPKAGSTLRNRVGFATVVKSLMTLGSVIIARFVKKMDQPVQIVALIPVVIDDDQNLKRQADDELKDYVESKKYGFVSSRLPTKEDERGSSFPPLDFLKTKTGEEIKEHDKLLPTKEMKDLMCDYIEAMDLDNPKDIKGFNDVNFSFKPADARRQQVRDAPMTVDEKLVQPRPALHVSNLVVSHIIKQAAKEGISTAEYMKAHQDDYFDRKKLSATEQRFLDVVFQNTGESKNYGDTPTWEKLVKLFGVKYVGKPVVENSDDEIEEIDEDEYNDFKENFNEDESLESLLGIS</sequence>
<dbReference type="AlphaFoldDB" id="A0AAV5QQ50"/>
<evidence type="ECO:0000256" key="4">
    <source>
        <dbReference type="ARBA" id="ARBA00022454"/>
    </source>
</evidence>
<evidence type="ECO:0000256" key="1">
    <source>
        <dbReference type="ARBA" id="ARBA00004123"/>
    </source>
</evidence>
<evidence type="ECO:0000256" key="3">
    <source>
        <dbReference type="ARBA" id="ARBA00012551"/>
    </source>
</evidence>
<evidence type="ECO:0000313" key="16">
    <source>
        <dbReference type="EMBL" id="GMM36864.1"/>
    </source>
</evidence>
<dbReference type="SMART" id="SM00559">
    <property type="entry name" value="Ku78"/>
    <property type="match status" value="1"/>
</dbReference>
<keyword evidence="11" id="KW-0238">DNA-binding</keyword>
<evidence type="ECO:0000256" key="13">
    <source>
        <dbReference type="ARBA" id="ARBA00023204"/>
    </source>
</evidence>
<evidence type="ECO:0000256" key="9">
    <source>
        <dbReference type="ARBA" id="ARBA00022840"/>
    </source>
</evidence>
<dbReference type="SUPFAM" id="SSF100939">
    <property type="entry name" value="SPOC domain-like"/>
    <property type="match status" value="1"/>
</dbReference>
<dbReference type="GO" id="GO:0000781">
    <property type="term" value="C:chromosome, telomeric region"/>
    <property type="evidence" value="ECO:0007669"/>
    <property type="project" value="UniProtKB-SubCell"/>
</dbReference>
<keyword evidence="14" id="KW-0539">Nucleus</keyword>
<dbReference type="InterPro" id="IPR036465">
    <property type="entry name" value="vWFA_dom_sf"/>
</dbReference>
<keyword evidence="9" id="KW-0067">ATP-binding</keyword>
<reference evidence="16 17" key="1">
    <citation type="journal article" date="2023" name="Elife">
        <title>Identification of key yeast species and microbe-microbe interactions impacting larval growth of Drosophila in the wild.</title>
        <authorList>
            <person name="Mure A."/>
            <person name="Sugiura Y."/>
            <person name="Maeda R."/>
            <person name="Honda K."/>
            <person name="Sakurai N."/>
            <person name="Takahashi Y."/>
            <person name="Watada M."/>
            <person name="Katoh T."/>
            <person name="Gotoh A."/>
            <person name="Gotoh Y."/>
            <person name="Taniguchi I."/>
            <person name="Nakamura K."/>
            <person name="Hayashi T."/>
            <person name="Katayama T."/>
            <person name="Uemura T."/>
            <person name="Hattori Y."/>
        </authorList>
    </citation>
    <scope>NUCLEOTIDE SEQUENCE [LARGE SCALE GENOMIC DNA]</scope>
    <source>
        <strain evidence="16 17">SC-9</strain>
    </source>
</reference>
<accession>A0AAV5QQ50</accession>
<evidence type="ECO:0000256" key="14">
    <source>
        <dbReference type="ARBA" id="ARBA00023242"/>
    </source>
</evidence>
<dbReference type="EC" id="3.6.4.12" evidence="3"/>
<dbReference type="InterPro" id="IPR016194">
    <property type="entry name" value="SPOC-like_C_dom_sf"/>
</dbReference>
<keyword evidence="12" id="KW-0233">DNA recombination</keyword>
<keyword evidence="5" id="KW-0547">Nucleotide-binding</keyword>
<keyword evidence="8 16" id="KW-0347">Helicase</keyword>
<evidence type="ECO:0000256" key="12">
    <source>
        <dbReference type="ARBA" id="ARBA00023172"/>
    </source>
</evidence>
<feature type="domain" description="Ku" evidence="15">
    <location>
        <begin position="392"/>
        <end position="549"/>
    </location>
</feature>
<keyword evidence="10" id="KW-0779">Telomere</keyword>
<evidence type="ECO:0000256" key="8">
    <source>
        <dbReference type="ARBA" id="ARBA00022806"/>
    </source>
</evidence>
<dbReference type="PANTHER" id="PTHR12604:SF4">
    <property type="entry name" value="X-RAY REPAIR CROSS-COMPLEMENTING PROTEIN 5"/>
    <property type="match status" value="1"/>
</dbReference>
<protein>
    <recommendedName>
        <fullName evidence="3">DNA helicase</fullName>
        <ecNumber evidence="3">3.6.4.12</ecNumber>
    </recommendedName>
</protein>
<evidence type="ECO:0000259" key="15">
    <source>
        <dbReference type="SMART" id="SM00559"/>
    </source>
</evidence>
<evidence type="ECO:0000256" key="2">
    <source>
        <dbReference type="ARBA" id="ARBA00004574"/>
    </source>
</evidence>
<dbReference type="GO" id="GO:0005524">
    <property type="term" value="F:ATP binding"/>
    <property type="evidence" value="ECO:0007669"/>
    <property type="project" value="UniProtKB-KW"/>
</dbReference>
<proteinExistence type="predicted"/>
<dbReference type="GO" id="GO:0016787">
    <property type="term" value="F:hydrolase activity"/>
    <property type="evidence" value="ECO:0007669"/>
    <property type="project" value="UniProtKB-KW"/>
</dbReference>
<comment type="subcellular location">
    <subcellularLocation>
        <location evidence="2">Chromosome</location>
        <location evidence="2">Telomere</location>
    </subcellularLocation>
    <subcellularLocation>
        <location evidence="1">Nucleus</location>
    </subcellularLocation>
</comment>
<evidence type="ECO:0000256" key="7">
    <source>
        <dbReference type="ARBA" id="ARBA00022801"/>
    </source>
</evidence>
<keyword evidence="13" id="KW-0234">DNA repair</keyword>
<dbReference type="GO" id="GO:0003690">
    <property type="term" value="F:double-stranded DNA binding"/>
    <property type="evidence" value="ECO:0007669"/>
    <property type="project" value="TreeGrafter"/>
</dbReference>
<dbReference type="GeneID" id="90074839"/>
<gene>
    <name evidence="16" type="ORF">DASC09_041890</name>
</gene>
<name>A0AAV5QQ50_9ASCO</name>
<organism evidence="16 17">
    <name type="scientific">Saccharomycopsis crataegensis</name>
    <dbReference type="NCBI Taxonomy" id="43959"/>
    <lineage>
        <taxon>Eukaryota</taxon>
        <taxon>Fungi</taxon>
        <taxon>Dikarya</taxon>
        <taxon>Ascomycota</taxon>
        <taxon>Saccharomycotina</taxon>
        <taxon>Saccharomycetes</taxon>
        <taxon>Saccharomycopsidaceae</taxon>
        <taxon>Saccharomycopsis</taxon>
    </lineage>
</organism>
<dbReference type="GO" id="GO:0043564">
    <property type="term" value="C:Ku70:Ku80 complex"/>
    <property type="evidence" value="ECO:0007669"/>
    <property type="project" value="TreeGrafter"/>
</dbReference>
<dbReference type="Proteomes" id="UP001360560">
    <property type="component" value="Unassembled WGS sequence"/>
</dbReference>
<dbReference type="InterPro" id="IPR006164">
    <property type="entry name" value="DNA_bd_Ku70/Ku80"/>
</dbReference>
<keyword evidence="17" id="KW-1185">Reference proteome</keyword>
<dbReference type="Gene3D" id="2.40.290.10">
    <property type="match status" value="1"/>
</dbReference>
<keyword evidence="7" id="KW-0378">Hydrolase</keyword>
<dbReference type="GO" id="GO:0006303">
    <property type="term" value="P:double-strand break repair via nonhomologous end joining"/>
    <property type="evidence" value="ECO:0007669"/>
    <property type="project" value="InterPro"/>
</dbReference>
<keyword evidence="6" id="KW-0227">DNA damage</keyword>
<evidence type="ECO:0000256" key="6">
    <source>
        <dbReference type="ARBA" id="ARBA00022763"/>
    </source>
</evidence>
<dbReference type="PANTHER" id="PTHR12604">
    <property type="entry name" value="KU AUTOANTIGEN DNA HELICASE"/>
    <property type="match status" value="1"/>
</dbReference>
<evidence type="ECO:0000313" key="17">
    <source>
        <dbReference type="Proteomes" id="UP001360560"/>
    </source>
</evidence>